<dbReference type="AlphaFoldDB" id="A0A1C7MHN2"/>
<name>A0A1C7MHN2_GRIFR</name>
<gene>
    <name evidence="1" type="ORF">A0H81_03980</name>
</gene>
<sequence length="71" mass="7560">MLAYHLGFNGGGAVPFTLVRDQGCCDCFQIGLRLHLDDGSNVPCRLLEGFVAYPAVILLTPMLSPYGNGCA</sequence>
<keyword evidence="2" id="KW-1185">Reference proteome</keyword>
<reference evidence="1 2" key="1">
    <citation type="submission" date="2016-03" db="EMBL/GenBank/DDBJ databases">
        <title>Whole genome sequencing of Grifola frondosa 9006-11.</title>
        <authorList>
            <person name="Min B."/>
            <person name="Park H."/>
            <person name="Kim J.-G."/>
            <person name="Cho H."/>
            <person name="Oh Y.-L."/>
            <person name="Kong W.-S."/>
            <person name="Choi I.-G."/>
        </authorList>
    </citation>
    <scope>NUCLEOTIDE SEQUENCE [LARGE SCALE GENOMIC DNA]</scope>
    <source>
        <strain evidence="1 2">9006-11</strain>
    </source>
</reference>
<comment type="caution">
    <text evidence="1">The sequence shown here is derived from an EMBL/GenBank/DDBJ whole genome shotgun (WGS) entry which is preliminary data.</text>
</comment>
<evidence type="ECO:0000313" key="1">
    <source>
        <dbReference type="EMBL" id="OBZ76328.1"/>
    </source>
</evidence>
<organism evidence="1 2">
    <name type="scientific">Grifola frondosa</name>
    <name type="common">Maitake</name>
    <name type="synonym">Polyporus frondosus</name>
    <dbReference type="NCBI Taxonomy" id="5627"/>
    <lineage>
        <taxon>Eukaryota</taxon>
        <taxon>Fungi</taxon>
        <taxon>Dikarya</taxon>
        <taxon>Basidiomycota</taxon>
        <taxon>Agaricomycotina</taxon>
        <taxon>Agaricomycetes</taxon>
        <taxon>Polyporales</taxon>
        <taxon>Grifolaceae</taxon>
        <taxon>Grifola</taxon>
    </lineage>
</organism>
<protein>
    <submittedName>
        <fullName evidence="1">Uncharacterized protein</fullName>
    </submittedName>
</protein>
<proteinExistence type="predicted"/>
<accession>A0A1C7MHN2</accession>
<dbReference type="EMBL" id="LUGG01000003">
    <property type="protein sequence ID" value="OBZ76328.1"/>
    <property type="molecule type" value="Genomic_DNA"/>
</dbReference>
<dbReference type="Proteomes" id="UP000092993">
    <property type="component" value="Unassembled WGS sequence"/>
</dbReference>
<evidence type="ECO:0000313" key="2">
    <source>
        <dbReference type="Proteomes" id="UP000092993"/>
    </source>
</evidence>